<dbReference type="Gene3D" id="3.40.30.10">
    <property type="entry name" value="Glutaredoxin"/>
    <property type="match status" value="1"/>
</dbReference>
<dbReference type="Pfam" id="PF00578">
    <property type="entry name" value="AhpC-TSA"/>
    <property type="match status" value="1"/>
</dbReference>
<reference evidence="15 16" key="1">
    <citation type="submission" date="2016-02" db="EMBL/GenBank/DDBJ databases">
        <authorList>
            <person name="Wen L."/>
            <person name="He K."/>
            <person name="Yang H."/>
        </authorList>
    </citation>
    <scope>NUCLEOTIDE SEQUENCE [LARGE SCALE GENOMIC DNA]</scope>
    <source>
        <strain evidence="15 16">GED7880</strain>
    </source>
</reference>
<keyword evidence="7" id="KW-1015">Disulfide bond</keyword>
<dbReference type="InterPro" id="IPR036249">
    <property type="entry name" value="Thioredoxin-like_sf"/>
</dbReference>
<evidence type="ECO:0000256" key="9">
    <source>
        <dbReference type="ARBA" id="ARBA00032824"/>
    </source>
</evidence>
<gene>
    <name evidence="15" type="ORF">HMPREF3202_00323</name>
</gene>
<comment type="catalytic activity">
    <reaction evidence="12">
        <text>a hydroperoxide + [thioredoxin]-dithiol = an alcohol + [thioredoxin]-disulfide + H2O</text>
        <dbReference type="Rhea" id="RHEA:62620"/>
        <dbReference type="Rhea" id="RHEA-COMP:10698"/>
        <dbReference type="Rhea" id="RHEA-COMP:10700"/>
        <dbReference type="ChEBI" id="CHEBI:15377"/>
        <dbReference type="ChEBI" id="CHEBI:29950"/>
        <dbReference type="ChEBI" id="CHEBI:30879"/>
        <dbReference type="ChEBI" id="CHEBI:35924"/>
        <dbReference type="ChEBI" id="CHEBI:50058"/>
        <dbReference type="EC" id="1.11.1.24"/>
    </reaction>
</comment>
<dbReference type="GO" id="GO:0034599">
    <property type="term" value="P:cellular response to oxidative stress"/>
    <property type="evidence" value="ECO:0007669"/>
    <property type="project" value="TreeGrafter"/>
</dbReference>
<evidence type="ECO:0000256" key="4">
    <source>
        <dbReference type="ARBA" id="ARBA00022559"/>
    </source>
</evidence>
<name>A0A137T0G6_9BACT</name>
<dbReference type="InterPro" id="IPR024706">
    <property type="entry name" value="Peroxiredoxin_AhpC-typ"/>
</dbReference>
<evidence type="ECO:0000313" key="16">
    <source>
        <dbReference type="Proteomes" id="UP000070093"/>
    </source>
</evidence>
<comment type="similarity">
    <text evidence="10">Belongs to the peroxiredoxin family. BCP/PrxQ subfamily.</text>
</comment>
<dbReference type="SUPFAM" id="SSF52833">
    <property type="entry name" value="Thioredoxin-like"/>
    <property type="match status" value="1"/>
</dbReference>
<dbReference type="InterPro" id="IPR013766">
    <property type="entry name" value="Thioredoxin_domain"/>
</dbReference>
<accession>A0A137T0G6</accession>
<feature type="active site" description="Cysteine sulfenic acid (-SOH) intermediate; for peroxidase activity" evidence="13">
    <location>
        <position position="44"/>
    </location>
</feature>
<organism evidence="15 16">
    <name type="scientific">Prevotella bivia</name>
    <dbReference type="NCBI Taxonomy" id="28125"/>
    <lineage>
        <taxon>Bacteria</taxon>
        <taxon>Pseudomonadati</taxon>
        <taxon>Bacteroidota</taxon>
        <taxon>Bacteroidia</taxon>
        <taxon>Bacteroidales</taxon>
        <taxon>Prevotellaceae</taxon>
        <taxon>Prevotella</taxon>
    </lineage>
</organism>
<dbReference type="AlphaFoldDB" id="A0A137T0G6"/>
<keyword evidence="6" id="KW-0560">Oxidoreductase</keyword>
<keyword evidence="4" id="KW-0575">Peroxidase</keyword>
<evidence type="ECO:0000256" key="8">
    <source>
        <dbReference type="ARBA" id="ARBA00023284"/>
    </source>
</evidence>
<dbReference type="STRING" id="28125.HMPREF3202_00323"/>
<evidence type="ECO:0000313" key="15">
    <source>
        <dbReference type="EMBL" id="KXO18174.1"/>
    </source>
</evidence>
<evidence type="ECO:0000256" key="12">
    <source>
        <dbReference type="ARBA" id="ARBA00049091"/>
    </source>
</evidence>
<keyword evidence="5" id="KW-0049">Antioxidant</keyword>
<dbReference type="InterPro" id="IPR050924">
    <property type="entry name" value="Peroxiredoxin_BCP/PrxQ"/>
</dbReference>
<dbReference type="GO" id="GO:0005737">
    <property type="term" value="C:cytoplasm"/>
    <property type="evidence" value="ECO:0007669"/>
    <property type="project" value="TreeGrafter"/>
</dbReference>
<evidence type="ECO:0000256" key="7">
    <source>
        <dbReference type="ARBA" id="ARBA00023157"/>
    </source>
</evidence>
<keyword evidence="8" id="KW-0676">Redox-active center</keyword>
<dbReference type="PATRIC" id="fig|28125.4.peg.315"/>
<dbReference type="EC" id="1.11.1.24" evidence="3"/>
<evidence type="ECO:0000256" key="3">
    <source>
        <dbReference type="ARBA" id="ARBA00013017"/>
    </source>
</evidence>
<dbReference type="PANTHER" id="PTHR42801:SF4">
    <property type="entry name" value="AHPC_TSA FAMILY PROTEIN"/>
    <property type="match status" value="1"/>
</dbReference>
<evidence type="ECO:0000256" key="11">
    <source>
        <dbReference type="ARBA" id="ARBA00042639"/>
    </source>
</evidence>
<evidence type="ECO:0000256" key="13">
    <source>
        <dbReference type="PIRSR" id="PIRSR000239-1"/>
    </source>
</evidence>
<evidence type="ECO:0000259" key="14">
    <source>
        <dbReference type="PROSITE" id="PS51352"/>
    </source>
</evidence>
<dbReference type="PROSITE" id="PS51352">
    <property type="entry name" value="THIOREDOXIN_2"/>
    <property type="match status" value="1"/>
</dbReference>
<dbReference type="InterPro" id="IPR000866">
    <property type="entry name" value="AhpC/TSA"/>
</dbReference>
<evidence type="ECO:0000256" key="2">
    <source>
        <dbReference type="ARBA" id="ARBA00011245"/>
    </source>
</evidence>
<feature type="domain" description="Thioredoxin" evidence="14">
    <location>
        <begin position="2"/>
        <end position="150"/>
    </location>
</feature>
<evidence type="ECO:0000256" key="10">
    <source>
        <dbReference type="ARBA" id="ARBA00038489"/>
    </source>
</evidence>
<comment type="function">
    <text evidence="1">Thiol-specific peroxidase that catalyzes the reduction of hydrogen peroxide and organic hydroperoxides to water and alcohols, respectively. Plays a role in cell protection against oxidative stress by detoxifying peroxides and as sensor of hydrogen peroxide-mediated signaling events.</text>
</comment>
<dbReference type="CDD" id="cd03017">
    <property type="entry name" value="PRX_BCP"/>
    <property type="match status" value="1"/>
</dbReference>
<dbReference type="FunFam" id="3.40.30.10:FF:000007">
    <property type="entry name" value="Thioredoxin-dependent thiol peroxidase"/>
    <property type="match status" value="1"/>
</dbReference>
<sequence length="150" mass="17011">MMNIGDKAPEVLGTDQNGKEIKVSDYKGKKIVLYFYPKDSTPGCTSQACNLRDNYSELQRQGYVVIGASIQDEKSHKRFIEKNNLPFPIIADKDLKLVETFGVYGEKKMCGRTYMGTFRTTFIINEEGIIERILNPKEIKVKEHAAQILG</sequence>
<dbReference type="NCBIfam" id="NF006960">
    <property type="entry name" value="PRK09437.1"/>
    <property type="match status" value="1"/>
</dbReference>
<evidence type="ECO:0000256" key="5">
    <source>
        <dbReference type="ARBA" id="ARBA00022862"/>
    </source>
</evidence>
<evidence type="ECO:0000256" key="1">
    <source>
        <dbReference type="ARBA" id="ARBA00003330"/>
    </source>
</evidence>
<protein>
    <recommendedName>
        <fullName evidence="3">thioredoxin-dependent peroxiredoxin</fullName>
        <ecNumber evidence="3">1.11.1.24</ecNumber>
    </recommendedName>
    <alternativeName>
        <fullName evidence="9">Thioredoxin peroxidase</fullName>
    </alternativeName>
    <alternativeName>
        <fullName evidence="11">Thioredoxin-dependent peroxiredoxin Bcp</fullName>
    </alternativeName>
</protein>
<proteinExistence type="inferred from homology"/>
<dbReference type="GO" id="GO:0008379">
    <property type="term" value="F:thioredoxin peroxidase activity"/>
    <property type="evidence" value="ECO:0007669"/>
    <property type="project" value="TreeGrafter"/>
</dbReference>
<dbReference type="Proteomes" id="UP000070093">
    <property type="component" value="Unassembled WGS sequence"/>
</dbReference>
<dbReference type="PANTHER" id="PTHR42801">
    <property type="entry name" value="THIOREDOXIN-DEPENDENT PEROXIDE REDUCTASE"/>
    <property type="match status" value="1"/>
</dbReference>
<dbReference type="GO" id="GO:0045454">
    <property type="term" value="P:cell redox homeostasis"/>
    <property type="evidence" value="ECO:0007669"/>
    <property type="project" value="TreeGrafter"/>
</dbReference>
<dbReference type="EMBL" id="LTAG01000016">
    <property type="protein sequence ID" value="KXO18174.1"/>
    <property type="molecule type" value="Genomic_DNA"/>
</dbReference>
<comment type="caution">
    <text evidence="15">The sequence shown here is derived from an EMBL/GenBank/DDBJ whole genome shotgun (WGS) entry which is preliminary data.</text>
</comment>
<dbReference type="PIRSF" id="PIRSF000239">
    <property type="entry name" value="AHPC"/>
    <property type="match status" value="1"/>
</dbReference>
<dbReference type="eggNOG" id="COG1225">
    <property type="taxonomic scope" value="Bacteria"/>
</dbReference>
<comment type="subunit">
    <text evidence="2">Monomer.</text>
</comment>
<evidence type="ECO:0000256" key="6">
    <source>
        <dbReference type="ARBA" id="ARBA00023002"/>
    </source>
</evidence>